<comment type="caution">
    <text evidence="1">The sequence shown here is derived from an EMBL/GenBank/DDBJ whole genome shotgun (WGS) entry which is preliminary data.</text>
</comment>
<accession>A0ACC3SQ45</accession>
<dbReference type="EMBL" id="MU971602">
    <property type="protein sequence ID" value="KAK9233777.1"/>
    <property type="molecule type" value="Genomic_DNA"/>
</dbReference>
<proteinExistence type="predicted"/>
<keyword evidence="2" id="KW-1185">Reference proteome</keyword>
<sequence>MSRPALSRVILVILLSIFLHNVAADTSQLFTSIITAPPSGITSIPVSVITDSTPSSIVPSSSHSSAFDAAASISLLNSATLVAESANDLGPLVTADPETTSTIDYAIPKSTATSEVTPSVIVDSSASAVSPTSVQIDSSRPSSSSSPPTSTNASDSSSVTASTTSSSSKRRTTILVAVIVSVAGVLAVFFLILGTVHYHRRRQRKRLSSRSSQSSRDAEATDKPDPSAQVLAPVNGLRPHDKLQEKMEVIKEESADPQVAGLSSFRRPLSRNKTLPLLPLATEPCPPPTRVFGASPRRNLSVDSSAAERHRNAVIMNYSDESLLVNAEVDPVGLAR</sequence>
<protein>
    <submittedName>
        <fullName evidence="1">Uncharacterized protein</fullName>
    </submittedName>
</protein>
<evidence type="ECO:0000313" key="1">
    <source>
        <dbReference type="EMBL" id="KAK9233777.1"/>
    </source>
</evidence>
<name>A0ACC3SQ45_LIPKO</name>
<evidence type="ECO:0000313" key="2">
    <source>
        <dbReference type="Proteomes" id="UP001433508"/>
    </source>
</evidence>
<dbReference type="Proteomes" id="UP001433508">
    <property type="component" value="Unassembled WGS sequence"/>
</dbReference>
<reference evidence="2" key="1">
    <citation type="journal article" date="2024" name="Front. Bioeng. Biotechnol.">
        <title>Genome-scale model development and genomic sequencing of the oleaginous clade Lipomyces.</title>
        <authorList>
            <person name="Czajka J.J."/>
            <person name="Han Y."/>
            <person name="Kim J."/>
            <person name="Mondo S.J."/>
            <person name="Hofstad B.A."/>
            <person name="Robles A."/>
            <person name="Haridas S."/>
            <person name="Riley R."/>
            <person name="LaButti K."/>
            <person name="Pangilinan J."/>
            <person name="Andreopoulos W."/>
            <person name="Lipzen A."/>
            <person name="Yan J."/>
            <person name="Wang M."/>
            <person name="Ng V."/>
            <person name="Grigoriev I.V."/>
            <person name="Spatafora J.W."/>
            <person name="Magnuson J.K."/>
            <person name="Baker S.E."/>
            <person name="Pomraning K.R."/>
        </authorList>
    </citation>
    <scope>NUCLEOTIDE SEQUENCE [LARGE SCALE GENOMIC DNA]</scope>
    <source>
        <strain evidence="2">CBS 7786</strain>
    </source>
</reference>
<organism evidence="1 2">
    <name type="scientific">Lipomyces kononenkoae</name>
    <name type="common">Yeast</name>
    <dbReference type="NCBI Taxonomy" id="34357"/>
    <lineage>
        <taxon>Eukaryota</taxon>
        <taxon>Fungi</taxon>
        <taxon>Dikarya</taxon>
        <taxon>Ascomycota</taxon>
        <taxon>Saccharomycotina</taxon>
        <taxon>Lipomycetes</taxon>
        <taxon>Lipomycetales</taxon>
        <taxon>Lipomycetaceae</taxon>
        <taxon>Lipomyces</taxon>
    </lineage>
</organism>
<gene>
    <name evidence="1" type="ORF">V1525DRAFT_415388</name>
</gene>